<protein>
    <submittedName>
        <fullName evidence="2">Uncharacterized protein</fullName>
    </submittedName>
</protein>
<accession>A0A7Y9LBU9</accession>
<evidence type="ECO:0000256" key="1">
    <source>
        <dbReference type="SAM" id="MobiDB-lite"/>
    </source>
</evidence>
<gene>
    <name evidence="2" type="ORF">BKA15_002547</name>
</gene>
<feature type="compositionally biased region" description="Basic residues" evidence="1">
    <location>
        <begin position="123"/>
        <end position="134"/>
    </location>
</feature>
<evidence type="ECO:0000313" key="3">
    <source>
        <dbReference type="Proteomes" id="UP000569914"/>
    </source>
</evidence>
<feature type="compositionally biased region" description="Pro residues" evidence="1">
    <location>
        <begin position="179"/>
        <end position="190"/>
    </location>
</feature>
<feature type="region of interest" description="Disordered" evidence="1">
    <location>
        <begin position="14"/>
        <end position="283"/>
    </location>
</feature>
<comment type="caution">
    <text evidence="2">The sequence shown here is derived from an EMBL/GenBank/DDBJ whole genome shotgun (WGS) entry which is preliminary data.</text>
</comment>
<feature type="compositionally biased region" description="Low complexity" evidence="1">
    <location>
        <begin position="72"/>
        <end position="83"/>
    </location>
</feature>
<feature type="compositionally biased region" description="Basic residues" evidence="1">
    <location>
        <begin position="39"/>
        <end position="48"/>
    </location>
</feature>
<sequence>MKSIFRVRNVTVGVRSGPGHGAPRRVRLGWPLCRDHPPRGRFPRHSHHAPTSAPSTSTYPLPTPARADARPARTPAPRGVPPRTESPAGLPLRAPTPCPRGVPPPAPTSAQRDLGPADLRTARPGHHSQPRARSHPAPTSAPRDLGPADLRPPTSALPVPATTPIPAPLPPRANFDPARPWPSGPSPPTSALPVPATRTAPASARADLHTPGLLLPRAKSRLARGPAAPADSRPAPTLAPRRLRPRADLPQAAFRTCSPLHPDGRELRTSPASSPRSAWSTSL</sequence>
<name>A0A7Y9LBU9_9ACTN</name>
<feature type="compositionally biased region" description="Polar residues" evidence="1">
    <location>
        <begin position="270"/>
        <end position="283"/>
    </location>
</feature>
<feature type="compositionally biased region" description="Low complexity" evidence="1">
    <location>
        <begin position="195"/>
        <end position="205"/>
    </location>
</feature>
<dbReference type="AlphaFoldDB" id="A0A7Y9LBU9"/>
<feature type="compositionally biased region" description="Pro residues" evidence="1">
    <location>
        <begin position="94"/>
        <end position="107"/>
    </location>
</feature>
<proteinExistence type="predicted"/>
<dbReference type="EMBL" id="JACCBU010000001">
    <property type="protein sequence ID" value="NYE71218.1"/>
    <property type="molecule type" value="Genomic_DNA"/>
</dbReference>
<evidence type="ECO:0000313" key="2">
    <source>
        <dbReference type="EMBL" id="NYE71218.1"/>
    </source>
</evidence>
<feature type="compositionally biased region" description="Pro residues" evidence="1">
    <location>
        <begin position="161"/>
        <end position="171"/>
    </location>
</feature>
<reference evidence="2 3" key="1">
    <citation type="submission" date="2020-07" db="EMBL/GenBank/DDBJ databases">
        <title>Sequencing the genomes of 1000 actinobacteria strains.</title>
        <authorList>
            <person name="Klenk H.-P."/>
        </authorList>
    </citation>
    <scope>NUCLEOTIDE SEQUENCE [LARGE SCALE GENOMIC DNA]</scope>
    <source>
        <strain evidence="2 3">DSM 22083</strain>
    </source>
</reference>
<dbReference type="Proteomes" id="UP000569914">
    <property type="component" value="Unassembled WGS sequence"/>
</dbReference>
<organism evidence="2 3">
    <name type="scientific">Microlunatus parietis</name>
    <dbReference type="NCBI Taxonomy" id="682979"/>
    <lineage>
        <taxon>Bacteria</taxon>
        <taxon>Bacillati</taxon>
        <taxon>Actinomycetota</taxon>
        <taxon>Actinomycetes</taxon>
        <taxon>Propionibacteriales</taxon>
        <taxon>Propionibacteriaceae</taxon>
        <taxon>Microlunatus</taxon>
    </lineage>
</organism>
<keyword evidence="3" id="KW-1185">Reference proteome</keyword>